<dbReference type="Proteomes" id="UP000000851">
    <property type="component" value="Chromosome"/>
</dbReference>
<proteinExistence type="predicted"/>
<dbReference type="Pfam" id="PF04203">
    <property type="entry name" value="Sortase"/>
    <property type="match status" value="1"/>
</dbReference>
<dbReference type="Gene3D" id="2.40.260.10">
    <property type="entry name" value="Sortase"/>
    <property type="match status" value="1"/>
</dbReference>
<dbReference type="RefSeq" id="WP_015796804.1">
    <property type="nucleotide sequence ID" value="NC_013131.1"/>
</dbReference>
<gene>
    <name evidence="4" type="ordered locus">Caci_8256</name>
</gene>
<dbReference type="CDD" id="cd05829">
    <property type="entry name" value="Sortase_F"/>
    <property type="match status" value="1"/>
</dbReference>
<evidence type="ECO:0000256" key="2">
    <source>
        <dbReference type="SAM" id="MobiDB-lite"/>
    </source>
</evidence>
<dbReference type="SUPFAM" id="SSF63817">
    <property type="entry name" value="Sortase"/>
    <property type="match status" value="1"/>
</dbReference>
<dbReference type="OrthoDB" id="525039at2"/>
<keyword evidence="5" id="KW-1185">Reference proteome</keyword>
<name>C7QKI0_CATAD</name>
<feature type="compositionally biased region" description="Gly residues" evidence="2">
    <location>
        <begin position="12"/>
        <end position="31"/>
    </location>
</feature>
<dbReference type="InterPro" id="IPR042001">
    <property type="entry name" value="Sortase_F"/>
</dbReference>
<feature type="region of interest" description="Disordered" evidence="2">
    <location>
        <begin position="1"/>
        <end position="39"/>
    </location>
</feature>
<dbReference type="HOGENOM" id="CLU_062592_5_1_11"/>
<evidence type="ECO:0000313" key="4">
    <source>
        <dbReference type="EMBL" id="ACU77079.1"/>
    </source>
</evidence>
<dbReference type="EMBL" id="CP001700">
    <property type="protein sequence ID" value="ACU77079.1"/>
    <property type="molecule type" value="Genomic_DNA"/>
</dbReference>
<dbReference type="NCBIfam" id="NF033748">
    <property type="entry name" value="class_F_sortase"/>
    <property type="match status" value="1"/>
</dbReference>
<dbReference type="KEGG" id="cai:Caci_8256"/>
<feature type="transmembrane region" description="Helical" evidence="3">
    <location>
        <begin position="45"/>
        <end position="66"/>
    </location>
</feature>
<dbReference type="STRING" id="479433.Caci_8256"/>
<dbReference type="AlphaFoldDB" id="C7QKI0"/>
<organism evidence="4 5">
    <name type="scientific">Catenulispora acidiphila (strain DSM 44928 / JCM 14897 / NBRC 102108 / NRRL B-24433 / ID139908)</name>
    <dbReference type="NCBI Taxonomy" id="479433"/>
    <lineage>
        <taxon>Bacteria</taxon>
        <taxon>Bacillati</taxon>
        <taxon>Actinomycetota</taxon>
        <taxon>Actinomycetes</taxon>
        <taxon>Catenulisporales</taxon>
        <taxon>Catenulisporaceae</taxon>
        <taxon>Catenulispora</taxon>
    </lineage>
</organism>
<accession>C7QKI0</accession>
<keyword evidence="3" id="KW-0472">Membrane</keyword>
<reference evidence="4 5" key="1">
    <citation type="journal article" date="2009" name="Stand. Genomic Sci.">
        <title>Complete genome sequence of Catenulispora acidiphila type strain (ID 139908).</title>
        <authorList>
            <person name="Copeland A."/>
            <person name="Lapidus A."/>
            <person name="Glavina Del Rio T."/>
            <person name="Nolan M."/>
            <person name="Lucas S."/>
            <person name="Chen F."/>
            <person name="Tice H."/>
            <person name="Cheng J.F."/>
            <person name="Bruce D."/>
            <person name="Goodwin L."/>
            <person name="Pitluck S."/>
            <person name="Mikhailova N."/>
            <person name="Pati A."/>
            <person name="Ivanova N."/>
            <person name="Mavromatis K."/>
            <person name="Chen A."/>
            <person name="Palaniappan K."/>
            <person name="Chain P."/>
            <person name="Land M."/>
            <person name="Hauser L."/>
            <person name="Chang Y.J."/>
            <person name="Jeffries C.D."/>
            <person name="Chertkov O."/>
            <person name="Brettin T."/>
            <person name="Detter J.C."/>
            <person name="Han C."/>
            <person name="Ali Z."/>
            <person name="Tindall B.J."/>
            <person name="Goker M."/>
            <person name="Bristow J."/>
            <person name="Eisen J.A."/>
            <person name="Markowitz V."/>
            <person name="Hugenholtz P."/>
            <person name="Kyrpides N.C."/>
            <person name="Klenk H.P."/>
        </authorList>
    </citation>
    <scope>NUCLEOTIDE SEQUENCE [LARGE SCALE GENOMIC DNA]</scope>
    <source>
        <strain evidence="5">DSM 44928 / JCM 14897 / NBRC 102108 / NRRL B-24433 / ID139908</strain>
    </source>
</reference>
<evidence type="ECO:0000256" key="3">
    <source>
        <dbReference type="SAM" id="Phobius"/>
    </source>
</evidence>
<keyword evidence="3" id="KW-1133">Transmembrane helix</keyword>
<evidence type="ECO:0000313" key="5">
    <source>
        <dbReference type="Proteomes" id="UP000000851"/>
    </source>
</evidence>
<keyword evidence="3" id="KW-0812">Transmembrane</keyword>
<dbReference type="InterPro" id="IPR023365">
    <property type="entry name" value="Sortase_dom-sf"/>
</dbReference>
<dbReference type="GO" id="GO:0016787">
    <property type="term" value="F:hydrolase activity"/>
    <property type="evidence" value="ECO:0007669"/>
    <property type="project" value="UniProtKB-KW"/>
</dbReference>
<protein>
    <submittedName>
        <fullName evidence="4">Peptidase C60 sortase A and B</fullName>
    </submittedName>
</protein>
<dbReference type="InterPro" id="IPR005754">
    <property type="entry name" value="Sortase"/>
</dbReference>
<dbReference type="eggNOG" id="COG3764">
    <property type="taxonomic scope" value="Bacteria"/>
</dbReference>
<sequence length="242" mass="24601">MPAERSATAGPDGVGAGPGPRSGAAGGGGPKRPGRSGMRHKGVKVVIAAAVVFAGVKLLGSGVSALTGPPSPTRNALFGNWSGPAATPLGRSVPLRVHVPSVGIDAPLIRLGLDRDGAVAVPPMSVPTEAGWFTGDPTPGERGAAVIVGHVDTDYGRAVFYPLGNVQPGALVIVDRADKTHAQFRVTSVEVVDKNRFPADRVYGSDDNGTPQLRIITCGGAFDGSHYADNLVVYTQLVGVTG</sequence>
<evidence type="ECO:0000256" key="1">
    <source>
        <dbReference type="ARBA" id="ARBA00022801"/>
    </source>
</evidence>
<keyword evidence="1" id="KW-0378">Hydrolase</keyword>
<dbReference type="InParanoid" id="C7QKI0"/>